<feature type="coiled-coil region" evidence="1">
    <location>
        <begin position="408"/>
        <end position="459"/>
    </location>
</feature>
<proteinExistence type="predicted"/>
<protein>
    <submittedName>
        <fullName evidence="3">Uncharacterized protein</fullName>
    </submittedName>
</protein>
<sequence>MASRRDSRRRVSSAAAPSVPGDMPPPPAAPAPAPPVVPAPAPVPLEMVEVLNEPPLAMIHPPAEAPALPEFIAISSGEEDEGEPRKRYLLGRKDLLAKPSCGRDIFKNPGPDPPVISDDNLAKDAVEREDSSQVLDGSMVERLAEDVDANAAQNIDVAVATLDKELAVIDVLAKGGDDVRDKDPDEMVTKETISVPDSTMRQIPAPSKKRIKPLRRLRVSDSLPTEEELVMTAEKIVPVGGEMDVETSVEKTVVTEPTPAPDGDGQENPEETNQEVAESHALVLHPSPSPAVETQMMSREDPLVNQSQSLGSASSSGPDIEKIIAKSREKTKFFKVFKSAANSLHEDLTAKQLKIQEQQEELVRLKAELSAAHKERAEFELALAAQPKLTKDDLDELQLLRRNAPLLRESVAKENLEAENKAKALSAALQEKDALKVELDNLRTDSDLLLTEKEEIQGELITLKGENTSLIQSAKAVCQFTWSVPEEMPEGPLHATLAQVPEALRAHCKSVAEYAARHFLGVVKSLYPKIDLASCKEGYAKGTTIERANQLSMEAGSCAEELVKDVPLSP</sequence>
<feature type="compositionally biased region" description="Low complexity" evidence="2">
    <location>
        <begin position="12"/>
        <end position="21"/>
    </location>
</feature>
<gene>
    <name evidence="3" type="ORF">EJB05_26656</name>
</gene>
<evidence type="ECO:0000256" key="1">
    <source>
        <dbReference type="SAM" id="Coils"/>
    </source>
</evidence>
<feature type="compositionally biased region" description="Pro residues" evidence="2">
    <location>
        <begin position="22"/>
        <end position="41"/>
    </location>
</feature>
<evidence type="ECO:0000256" key="2">
    <source>
        <dbReference type="SAM" id="MobiDB-lite"/>
    </source>
</evidence>
<comment type="caution">
    <text evidence="3">The sequence shown here is derived from an EMBL/GenBank/DDBJ whole genome shotgun (WGS) entry which is preliminary data.</text>
</comment>
<organism evidence="3 4">
    <name type="scientific">Eragrostis curvula</name>
    <name type="common">weeping love grass</name>
    <dbReference type="NCBI Taxonomy" id="38414"/>
    <lineage>
        <taxon>Eukaryota</taxon>
        <taxon>Viridiplantae</taxon>
        <taxon>Streptophyta</taxon>
        <taxon>Embryophyta</taxon>
        <taxon>Tracheophyta</taxon>
        <taxon>Spermatophyta</taxon>
        <taxon>Magnoliopsida</taxon>
        <taxon>Liliopsida</taxon>
        <taxon>Poales</taxon>
        <taxon>Poaceae</taxon>
        <taxon>PACMAD clade</taxon>
        <taxon>Chloridoideae</taxon>
        <taxon>Eragrostideae</taxon>
        <taxon>Eragrostidinae</taxon>
        <taxon>Eragrostis</taxon>
    </lineage>
</organism>
<dbReference type="Proteomes" id="UP000324897">
    <property type="component" value="Chromosome 2"/>
</dbReference>
<keyword evidence="4" id="KW-1185">Reference proteome</keyword>
<reference evidence="3 4" key="1">
    <citation type="journal article" date="2019" name="Sci. Rep.">
        <title>A high-quality genome of Eragrostis curvula grass provides insights into Poaceae evolution and supports new strategies to enhance forage quality.</title>
        <authorList>
            <person name="Carballo J."/>
            <person name="Santos B.A.C.M."/>
            <person name="Zappacosta D."/>
            <person name="Garbus I."/>
            <person name="Selva J.P."/>
            <person name="Gallo C.A."/>
            <person name="Diaz A."/>
            <person name="Albertini E."/>
            <person name="Caccamo M."/>
            <person name="Echenique V."/>
        </authorList>
    </citation>
    <scope>NUCLEOTIDE SEQUENCE [LARGE SCALE GENOMIC DNA]</scope>
    <source>
        <strain evidence="4">cv. Victoria</strain>
        <tissue evidence="3">Leaf</tissue>
    </source>
</reference>
<feature type="compositionally biased region" description="Acidic residues" evidence="2">
    <location>
        <begin position="264"/>
        <end position="273"/>
    </location>
</feature>
<feature type="region of interest" description="Disordered" evidence="2">
    <location>
        <begin position="255"/>
        <end position="278"/>
    </location>
</feature>
<evidence type="ECO:0000313" key="3">
    <source>
        <dbReference type="EMBL" id="TVU24235.1"/>
    </source>
</evidence>
<feature type="non-terminal residue" evidence="3">
    <location>
        <position position="1"/>
    </location>
</feature>
<keyword evidence="1" id="KW-0175">Coiled coil</keyword>
<evidence type="ECO:0000313" key="4">
    <source>
        <dbReference type="Proteomes" id="UP000324897"/>
    </source>
</evidence>
<dbReference type="EMBL" id="RWGY01000013">
    <property type="protein sequence ID" value="TVU24235.1"/>
    <property type="molecule type" value="Genomic_DNA"/>
</dbReference>
<name>A0A5J9ULD6_9POAL</name>
<dbReference type="Gramene" id="TVU24235">
    <property type="protein sequence ID" value="TVU24235"/>
    <property type="gene ID" value="EJB05_26656"/>
</dbReference>
<feature type="coiled-coil region" evidence="1">
    <location>
        <begin position="341"/>
        <end position="382"/>
    </location>
</feature>
<dbReference type="AlphaFoldDB" id="A0A5J9ULD6"/>
<feature type="compositionally biased region" description="Basic residues" evidence="2">
    <location>
        <begin position="1"/>
        <end position="11"/>
    </location>
</feature>
<feature type="region of interest" description="Disordered" evidence="2">
    <location>
        <begin position="1"/>
        <end position="41"/>
    </location>
</feature>
<accession>A0A5J9ULD6</accession>